<dbReference type="GO" id="GO:0008360">
    <property type="term" value="P:regulation of cell shape"/>
    <property type="evidence" value="ECO:0007669"/>
    <property type="project" value="UniProtKB-UniRule"/>
</dbReference>
<feature type="transmembrane region" description="Helical" evidence="10">
    <location>
        <begin position="201"/>
        <end position="222"/>
    </location>
</feature>
<feature type="transmembrane region" description="Helical" evidence="10">
    <location>
        <begin position="142"/>
        <end position="167"/>
    </location>
</feature>
<dbReference type="EMBL" id="FUXX01000038">
    <property type="protein sequence ID" value="SKA66872.1"/>
    <property type="molecule type" value="Genomic_DNA"/>
</dbReference>
<comment type="subcellular location">
    <subcellularLocation>
        <location evidence="10">Cell inner membrane</location>
        <topology evidence="10">Multi-pass membrane protein</topology>
    </subcellularLocation>
    <subcellularLocation>
        <location evidence="1">Cell membrane</location>
        <topology evidence="1">Multi-pass membrane protein</topology>
    </subcellularLocation>
</comment>
<feature type="transmembrane region" description="Helical" evidence="10">
    <location>
        <begin position="285"/>
        <end position="305"/>
    </location>
</feature>
<proteinExistence type="inferred from homology"/>
<evidence type="ECO:0000256" key="11">
    <source>
        <dbReference type="PIRNR" id="PIRNR002869"/>
    </source>
</evidence>
<feature type="transmembrane region" description="Helical" evidence="10">
    <location>
        <begin position="32"/>
        <end position="50"/>
    </location>
</feature>
<organism evidence="12 13">
    <name type="scientific">Succinivibrio dextrinosolvens DSM 3072</name>
    <dbReference type="NCBI Taxonomy" id="1123324"/>
    <lineage>
        <taxon>Bacteria</taxon>
        <taxon>Pseudomonadati</taxon>
        <taxon>Pseudomonadota</taxon>
        <taxon>Gammaproteobacteria</taxon>
        <taxon>Aeromonadales</taxon>
        <taxon>Succinivibrionaceae</taxon>
        <taxon>Succinivibrio</taxon>
    </lineage>
</organism>
<dbReference type="NCBIfam" id="TIGR01695">
    <property type="entry name" value="murJ_mviN"/>
    <property type="match status" value="1"/>
</dbReference>
<dbReference type="PANTHER" id="PTHR47019:SF1">
    <property type="entry name" value="LIPID II FLIPPASE MURJ"/>
    <property type="match status" value="1"/>
</dbReference>
<feature type="transmembrane region" description="Helical" evidence="10">
    <location>
        <begin position="326"/>
        <end position="350"/>
    </location>
</feature>
<evidence type="ECO:0000256" key="5">
    <source>
        <dbReference type="ARBA" id="ARBA00022984"/>
    </source>
</evidence>
<keyword evidence="5 10" id="KW-0573">Peptidoglycan synthesis</keyword>
<evidence type="ECO:0000256" key="10">
    <source>
        <dbReference type="HAMAP-Rule" id="MF_02078"/>
    </source>
</evidence>
<dbReference type="PIRSF" id="PIRSF002869">
    <property type="entry name" value="MviN"/>
    <property type="match status" value="1"/>
</dbReference>
<keyword evidence="13" id="KW-1185">Reference proteome</keyword>
<feature type="transmembrane region" description="Helical" evidence="10">
    <location>
        <begin position="97"/>
        <end position="122"/>
    </location>
</feature>
<evidence type="ECO:0000256" key="7">
    <source>
        <dbReference type="ARBA" id="ARBA00023136"/>
    </source>
</evidence>
<dbReference type="GO" id="GO:0071555">
    <property type="term" value="P:cell wall organization"/>
    <property type="evidence" value="ECO:0007669"/>
    <property type="project" value="UniProtKB-UniRule"/>
</dbReference>
<feature type="transmembrane region" description="Helical" evidence="10">
    <location>
        <begin position="491"/>
        <end position="514"/>
    </location>
</feature>
<reference evidence="13" key="1">
    <citation type="submission" date="2017-02" db="EMBL/GenBank/DDBJ databases">
        <authorList>
            <person name="Varghese N."/>
            <person name="Submissions S."/>
        </authorList>
    </citation>
    <scope>NUCLEOTIDE SEQUENCE [LARGE SCALE GENOMIC DNA]</scope>
    <source>
        <strain evidence="13">DSM 3072</strain>
    </source>
</reference>
<accession>A0A1T4VPF5</accession>
<evidence type="ECO:0000256" key="4">
    <source>
        <dbReference type="ARBA" id="ARBA00022960"/>
    </source>
</evidence>
<dbReference type="PRINTS" id="PR01806">
    <property type="entry name" value="VIRFACTRMVIN"/>
</dbReference>
<evidence type="ECO:0000256" key="8">
    <source>
        <dbReference type="ARBA" id="ARBA00060041"/>
    </source>
</evidence>
<comment type="pathway">
    <text evidence="10">Cell wall biogenesis; peptidoglycan biosynthesis.</text>
</comment>
<feature type="transmembrane region" description="Helical" evidence="10">
    <location>
        <begin position="396"/>
        <end position="417"/>
    </location>
</feature>
<keyword evidence="4 10" id="KW-0133">Cell shape</keyword>
<name>A0A1T4VPF5_9GAMM</name>
<gene>
    <name evidence="10" type="primary">murJ</name>
    <name evidence="12" type="ORF">SAMN02745213_01884</name>
</gene>
<evidence type="ECO:0000256" key="9">
    <source>
        <dbReference type="ARBA" id="ARBA00061532"/>
    </source>
</evidence>
<evidence type="ECO:0000256" key="6">
    <source>
        <dbReference type="ARBA" id="ARBA00022989"/>
    </source>
</evidence>
<feature type="transmembrane region" description="Helical" evidence="10">
    <location>
        <begin position="423"/>
        <end position="443"/>
    </location>
</feature>
<dbReference type="CDD" id="cd13123">
    <property type="entry name" value="MATE_MurJ_like"/>
    <property type="match status" value="1"/>
</dbReference>
<evidence type="ECO:0000256" key="3">
    <source>
        <dbReference type="ARBA" id="ARBA00022692"/>
    </source>
</evidence>
<sequence length="521" mass="56983">MENKKKSVLLRSGAVTASATFLSRILGMLRDIAIASLLGASLSADVYFFANRIPNFFRRLFAEGAFSQAFVPVMSKTKETGDKAALKELLDMTTGTLGAIVLLITLIGMIASPILTAVFGWGWYQAFINHTDEAIKFTQASYLLKITFPYLFFITLTALSSAVLNVFGKFLIPAITPCVLNISLISFAFFVAPHFDDPIVVLAYGMVVGGVLQLCLQIPFLLKLKIFILPKWGWSHEGVKTIRHLMIPAIVGVSASQINLIVNTALASFLATGAISYLYYSDRLLEFPIGIFAVAISTVILPALSRIDIKADHEKYIKTLDWGVRLVLLLGIPSMCGIISLSEPILRVIFMRGAFTPEHVHLSSASLLASVSGLCAIMLVRVIVQGFAAIQDTKTPVKCSLIAIISNIIFNLCLVWPLGYVGLALSTALAAYVNLSLLLFFLYKRKIYTVSSGTILFILKALFAGIAMALVIHFTVLDFNRWISMSTLESIFYLTGYVILGGITYVAVCLALGIKPRMIRM</sequence>
<evidence type="ECO:0000313" key="13">
    <source>
        <dbReference type="Proteomes" id="UP000242432"/>
    </source>
</evidence>
<dbReference type="PANTHER" id="PTHR47019">
    <property type="entry name" value="LIPID II FLIPPASE MURJ"/>
    <property type="match status" value="1"/>
</dbReference>
<dbReference type="AlphaFoldDB" id="A0A1T4VPF5"/>
<feature type="transmembrane region" description="Helical" evidence="10">
    <location>
        <begin position="174"/>
        <end position="195"/>
    </location>
</feature>
<comment type="similarity">
    <text evidence="9 10 11">Belongs to the MurJ/MviN family.</text>
</comment>
<comment type="function">
    <text evidence="8 10 11">Involved in peptidoglycan biosynthesis. Transports lipid-linked peptidoglycan precursors from the inner to the outer leaflet of the cytoplasmic membrane.</text>
</comment>
<dbReference type="STRING" id="83771.SAMN02910357_01706"/>
<feature type="transmembrane region" description="Helical" evidence="10">
    <location>
        <begin position="7"/>
        <end position="26"/>
    </location>
</feature>
<dbReference type="GO" id="GO:0015648">
    <property type="term" value="F:lipid-linked peptidoglycan transporter activity"/>
    <property type="evidence" value="ECO:0007669"/>
    <property type="project" value="UniProtKB-UniRule"/>
</dbReference>
<keyword evidence="3 10" id="KW-0812">Transmembrane</keyword>
<keyword evidence="6 10" id="KW-1133">Transmembrane helix</keyword>
<keyword evidence="2 10" id="KW-1003">Cell membrane</keyword>
<keyword evidence="10" id="KW-0997">Cell inner membrane</keyword>
<feature type="transmembrane region" description="Helical" evidence="10">
    <location>
        <begin position="362"/>
        <end position="384"/>
    </location>
</feature>
<evidence type="ECO:0000256" key="2">
    <source>
        <dbReference type="ARBA" id="ARBA00022475"/>
    </source>
</evidence>
<dbReference type="RefSeq" id="WP_268844396.1">
    <property type="nucleotide sequence ID" value="NZ_FUXX01000038.1"/>
</dbReference>
<dbReference type="HAMAP" id="MF_02078">
    <property type="entry name" value="MurJ_MviN"/>
    <property type="match status" value="1"/>
</dbReference>
<feature type="transmembrane region" description="Helical" evidence="10">
    <location>
        <begin position="455"/>
        <end position="476"/>
    </location>
</feature>
<dbReference type="InterPro" id="IPR051050">
    <property type="entry name" value="Lipid_II_flippase_MurJ/MviN"/>
</dbReference>
<dbReference type="GO" id="GO:0034204">
    <property type="term" value="P:lipid translocation"/>
    <property type="evidence" value="ECO:0007669"/>
    <property type="project" value="TreeGrafter"/>
</dbReference>
<dbReference type="UniPathway" id="UPA00219"/>
<dbReference type="InterPro" id="IPR004268">
    <property type="entry name" value="MurJ"/>
</dbReference>
<keyword evidence="10 11" id="KW-0813">Transport</keyword>
<evidence type="ECO:0000313" key="12">
    <source>
        <dbReference type="EMBL" id="SKA66872.1"/>
    </source>
</evidence>
<keyword evidence="7 10" id="KW-0472">Membrane</keyword>
<dbReference type="Proteomes" id="UP000242432">
    <property type="component" value="Unassembled WGS sequence"/>
</dbReference>
<keyword evidence="10 11" id="KW-0961">Cell wall biogenesis/degradation</keyword>
<dbReference type="GO" id="GO:0005886">
    <property type="term" value="C:plasma membrane"/>
    <property type="evidence" value="ECO:0007669"/>
    <property type="project" value="UniProtKB-SubCell"/>
</dbReference>
<protein>
    <recommendedName>
        <fullName evidence="10">Probable lipid II flippase MurJ</fullName>
    </recommendedName>
</protein>
<evidence type="ECO:0000256" key="1">
    <source>
        <dbReference type="ARBA" id="ARBA00004651"/>
    </source>
</evidence>
<dbReference type="Pfam" id="PF03023">
    <property type="entry name" value="MurJ"/>
    <property type="match status" value="1"/>
</dbReference>
<dbReference type="GO" id="GO:0009252">
    <property type="term" value="P:peptidoglycan biosynthetic process"/>
    <property type="evidence" value="ECO:0007669"/>
    <property type="project" value="UniProtKB-UniRule"/>
</dbReference>